<keyword evidence="8" id="KW-1185">Reference proteome</keyword>
<dbReference type="CDD" id="cd00130">
    <property type="entry name" value="PAS"/>
    <property type="match status" value="1"/>
</dbReference>
<dbReference type="InterPro" id="IPR043128">
    <property type="entry name" value="Rev_trsase/Diguanyl_cyclase"/>
</dbReference>
<feature type="domain" description="PAC" evidence="4">
    <location>
        <begin position="516"/>
        <end position="568"/>
    </location>
</feature>
<evidence type="ECO:0000256" key="2">
    <source>
        <dbReference type="ARBA" id="ARBA00023125"/>
    </source>
</evidence>
<keyword evidence="1" id="KW-0805">Transcription regulation</keyword>
<dbReference type="EMBL" id="JBHLWN010000031">
    <property type="protein sequence ID" value="MFC0212494.1"/>
    <property type="molecule type" value="Genomic_DNA"/>
</dbReference>
<dbReference type="RefSeq" id="WP_377469674.1">
    <property type="nucleotide sequence ID" value="NZ_JBHLWN010000031.1"/>
</dbReference>
<dbReference type="PANTHER" id="PTHR44757:SF2">
    <property type="entry name" value="BIOFILM ARCHITECTURE MAINTENANCE PROTEIN MBAA"/>
    <property type="match status" value="1"/>
</dbReference>
<dbReference type="Gene3D" id="3.40.50.2300">
    <property type="match status" value="2"/>
</dbReference>
<dbReference type="SUPFAM" id="SSF55073">
    <property type="entry name" value="Nucleotide cyclase"/>
    <property type="match status" value="1"/>
</dbReference>
<dbReference type="SUPFAM" id="SSF53822">
    <property type="entry name" value="Periplasmic binding protein-like I"/>
    <property type="match status" value="1"/>
</dbReference>
<dbReference type="InterPro" id="IPR028082">
    <property type="entry name" value="Peripla_BP_I"/>
</dbReference>
<dbReference type="InterPro" id="IPR046335">
    <property type="entry name" value="LacI/GalR-like_sensor"/>
</dbReference>
<dbReference type="CDD" id="cd06267">
    <property type="entry name" value="PBP1_LacI_sugar_binding-like"/>
    <property type="match status" value="1"/>
</dbReference>
<dbReference type="SUPFAM" id="SSF141868">
    <property type="entry name" value="EAL domain-like"/>
    <property type="match status" value="1"/>
</dbReference>
<dbReference type="SUPFAM" id="SSF55785">
    <property type="entry name" value="PYP-like sensor domain (PAS domain)"/>
    <property type="match status" value="1"/>
</dbReference>
<dbReference type="InterPro" id="IPR029787">
    <property type="entry name" value="Nucleotide_cyclase"/>
</dbReference>
<evidence type="ECO:0000259" key="5">
    <source>
        <dbReference type="PROSITE" id="PS50883"/>
    </source>
</evidence>
<dbReference type="NCBIfam" id="TIGR00229">
    <property type="entry name" value="sensory_box"/>
    <property type="match status" value="1"/>
</dbReference>
<keyword evidence="2" id="KW-0238">DNA-binding</keyword>
<dbReference type="Gene3D" id="3.20.20.450">
    <property type="entry name" value="EAL domain"/>
    <property type="match status" value="1"/>
</dbReference>
<dbReference type="PROSITE" id="PS50887">
    <property type="entry name" value="GGDEF"/>
    <property type="match status" value="1"/>
</dbReference>
<evidence type="ECO:0000259" key="4">
    <source>
        <dbReference type="PROSITE" id="PS50113"/>
    </source>
</evidence>
<dbReference type="PROSITE" id="PS50113">
    <property type="entry name" value="PAC"/>
    <property type="match status" value="1"/>
</dbReference>
<dbReference type="InterPro" id="IPR013655">
    <property type="entry name" value="PAS_fold_3"/>
</dbReference>
<dbReference type="InterPro" id="IPR000160">
    <property type="entry name" value="GGDEF_dom"/>
</dbReference>
<proteinExistence type="predicted"/>
<dbReference type="Pfam" id="PF00990">
    <property type="entry name" value="GGDEF"/>
    <property type="match status" value="1"/>
</dbReference>
<dbReference type="Pfam" id="PF13377">
    <property type="entry name" value="Peripla_BP_3"/>
    <property type="match status" value="1"/>
</dbReference>
<dbReference type="CDD" id="cd01949">
    <property type="entry name" value="GGDEF"/>
    <property type="match status" value="1"/>
</dbReference>
<dbReference type="PANTHER" id="PTHR44757">
    <property type="entry name" value="DIGUANYLATE CYCLASE DGCP"/>
    <property type="match status" value="1"/>
</dbReference>
<dbReference type="PROSITE" id="PS50883">
    <property type="entry name" value="EAL"/>
    <property type="match status" value="1"/>
</dbReference>
<evidence type="ECO:0000313" key="8">
    <source>
        <dbReference type="Proteomes" id="UP001589776"/>
    </source>
</evidence>
<evidence type="ECO:0000256" key="3">
    <source>
        <dbReference type="ARBA" id="ARBA00023163"/>
    </source>
</evidence>
<dbReference type="Gene3D" id="3.30.450.20">
    <property type="entry name" value="PAS domain"/>
    <property type="match status" value="1"/>
</dbReference>
<sequence>MSKPTIGVLTPATDGFYFNGILQGIHERAQELGANVIVIRTYDSNHVNEYHRYLAFDHIDGWIVILNAVEQTAYLRRMEHMGKPIVCTPSPNGFENSTTFGIDNEQGGYEAAKHLIEHGHRDIGMVYSTTNAESVLRYNGYLRALAEHGLASKPHHVFDLPNLWEKYGVEAGRLILKRGIDFSAIVVSSDVIAVGIVQTLQSVGIRVPHQLALVSFDNTDYAKRFSLTSLAQPLYERGRSMLERVWRQLHTADRRHETIMEPMHLVVRQSCGCHVEEQELQHAAQYYNSLDMVEFLSNAIQRNHRIGRNLVGGDAAKIKSLSWLADTSFTWGCMARWMENRQLVIESVYSTKPTALLEKGEVYREEAFPPLSLYDLLNDREAVVVHSVKTLDRDIGFLVLIGNIFNQQQNGMTGTLLHSMTHTIDLFSYALEREAMYEEARDRENRLEIVSSTTNDGIFDWNLTTNLMLWNRKIHHILDHEGLTMQFGDFAKRIAADDLEQLRVALDAHYEQHIPFQAEFRMLKNENEVIWIRAAGEALRDAEGVPVRMIGSIVDITERKRAEEKIQQIAYTDFLTSLPNRRYIYERIAEEVSRRDASFAVILLDLDRFKVINDSLGHMVGDELLRHVAQMLSASADPQDVVARLGGDEFIIVCTGLTEPSRPLETARSILTKLSQPITIDGQLVYATTSMGISYYPEHGDDREQLIQHADIAMYRAKEEGKNRFQVYHPDMHTNSMNKLTMESCLRGALDAGEFEVHYQPQLDLHTDTVMGFEALLRWNSPVFGKVSPLDFIPLAEETRLIFPITEWVLYRACNDTKRLLEEGFPSLLVSVNISALHLADSRLIHSIRSILRQTGLPAHHLCLEITERAAIQHLESTVCHLHELREIGVKIALDDFGVGNSSLSLINTLPLDTIKIDQMFVRSVSKSEISTAIFTTILGLVSDLNLDSCVEGIEMPEQLEFAKTRRCRFAQGFHIGKPLPYEELKSYLRNRMP</sequence>
<dbReference type="InterPro" id="IPR001633">
    <property type="entry name" value="EAL_dom"/>
</dbReference>
<evidence type="ECO:0000256" key="1">
    <source>
        <dbReference type="ARBA" id="ARBA00023015"/>
    </source>
</evidence>
<dbReference type="CDD" id="cd01948">
    <property type="entry name" value="EAL"/>
    <property type="match status" value="1"/>
</dbReference>
<dbReference type="Proteomes" id="UP001589776">
    <property type="component" value="Unassembled WGS sequence"/>
</dbReference>
<organism evidence="7 8">
    <name type="scientific">Paenibacillus chartarius</name>
    <dbReference type="NCBI Taxonomy" id="747481"/>
    <lineage>
        <taxon>Bacteria</taxon>
        <taxon>Bacillati</taxon>
        <taxon>Bacillota</taxon>
        <taxon>Bacilli</taxon>
        <taxon>Bacillales</taxon>
        <taxon>Paenibacillaceae</taxon>
        <taxon>Paenibacillus</taxon>
    </lineage>
</organism>
<dbReference type="SMART" id="SM00086">
    <property type="entry name" value="PAC"/>
    <property type="match status" value="1"/>
</dbReference>
<dbReference type="SMART" id="SM00052">
    <property type="entry name" value="EAL"/>
    <property type="match status" value="1"/>
</dbReference>
<dbReference type="InterPro" id="IPR035965">
    <property type="entry name" value="PAS-like_dom_sf"/>
</dbReference>
<reference evidence="7 8" key="1">
    <citation type="submission" date="2024-09" db="EMBL/GenBank/DDBJ databases">
        <authorList>
            <person name="Sun Q."/>
            <person name="Mori K."/>
        </authorList>
    </citation>
    <scope>NUCLEOTIDE SEQUENCE [LARGE SCALE GENOMIC DNA]</scope>
    <source>
        <strain evidence="7 8">CCM 7759</strain>
    </source>
</reference>
<dbReference type="SMART" id="SM00267">
    <property type="entry name" value="GGDEF"/>
    <property type="match status" value="1"/>
</dbReference>
<keyword evidence="3" id="KW-0804">Transcription</keyword>
<dbReference type="InterPro" id="IPR052155">
    <property type="entry name" value="Biofilm_reg_signaling"/>
</dbReference>
<dbReference type="Gene3D" id="3.30.70.270">
    <property type="match status" value="1"/>
</dbReference>
<dbReference type="InterPro" id="IPR001610">
    <property type="entry name" value="PAC"/>
</dbReference>
<evidence type="ECO:0000313" key="7">
    <source>
        <dbReference type="EMBL" id="MFC0212494.1"/>
    </source>
</evidence>
<comment type="caution">
    <text evidence="7">The sequence shown here is derived from an EMBL/GenBank/DDBJ whole genome shotgun (WGS) entry which is preliminary data.</text>
</comment>
<dbReference type="NCBIfam" id="TIGR00254">
    <property type="entry name" value="GGDEF"/>
    <property type="match status" value="1"/>
</dbReference>
<name>A0ABV6DIL9_9BACL</name>
<dbReference type="Pfam" id="PF00563">
    <property type="entry name" value="EAL"/>
    <property type="match status" value="1"/>
</dbReference>
<dbReference type="Pfam" id="PF08447">
    <property type="entry name" value="PAS_3"/>
    <property type="match status" value="1"/>
</dbReference>
<gene>
    <name evidence="7" type="ORF">ACFFK0_08470</name>
</gene>
<dbReference type="InterPro" id="IPR000700">
    <property type="entry name" value="PAS-assoc_C"/>
</dbReference>
<evidence type="ECO:0000259" key="6">
    <source>
        <dbReference type="PROSITE" id="PS50887"/>
    </source>
</evidence>
<dbReference type="InterPro" id="IPR035919">
    <property type="entry name" value="EAL_sf"/>
</dbReference>
<feature type="domain" description="GGDEF" evidence="6">
    <location>
        <begin position="597"/>
        <end position="730"/>
    </location>
</feature>
<accession>A0ABV6DIL9</accession>
<dbReference type="InterPro" id="IPR000014">
    <property type="entry name" value="PAS"/>
</dbReference>
<protein>
    <submittedName>
        <fullName evidence="7">EAL domain-containing protein</fullName>
    </submittedName>
</protein>
<feature type="domain" description="EAL" evidence="5">
    <location>
        <begin position="739"/>
        <end position="993"/>
    </location>
</feature>